<proteinExistence type="predicted"/>
<evidence type="ECO:0000313" key="2">
    <source>
        <dbReference type="EMBL" id="BDV32227.1"/>
    </source>
</evidence>
<organism evidence="2 3">
    <name type="scientific">Microbacterium terricola</name>
    <dbReference type="NCBI Taxonomy" id="344163"/>
    <lineage>
        <taxon>Bacteria</taxon>
        <taxon>Bacillati</taxon>
        <taxon>Actinomycetota</taxon>
        <taxon>Actinomycetes</taxon>
        <taxon>Micrococcales</taxon>
        <taxon>Microbacteriaceae</taxon>
        <taxon>Microbacterium</taxon>
    </lineage>
</organism>
<feature type="chain" id="PRO_5045905929" description="PBP domain-containing protein" evidence="1">
    <location>
        <begin position="29"/>
        <end position="366"/>
    </location>
</feature>
<dbReference type="Proteomes" id="UP001317779">
    <property type="component" value="Chromosome"/>
</dbReference>
<dbReference type="RefSeq" id="WP_263797117.1">
    <property type="nucleotide sequence ID" value="NZ_AP027141.1"/>
</dbReference>
<reference evidence="2 3" key="1">
    <citation type="submission" date="2022-12" db="EMBL/GenBank/DDBJ databases">
        <title>Microbacterium terricola strain KV-448 chromosome, complete genome.</title>
        <authorList>
            <person name="Oshima T."/>
            <person name="Moriya T."/>
            <person name="Bessho Y."/>
        </authorList>
    </citation>
    <scope>NUCLEOTIDE SEQUENCE [LARGE SCALE GENOMIC DNA]</scope>
    <source>
        <strain evidence="2 3">KV-448</strain>
    </source>
</reference>
<dbReference type="PROSITE" id="PS51257">
    <property type="entry name" value="PROKAR_LIPOPROTEIN"/>
    <property type="match status" value="1"/>
</dbReference>
<evidence type="ECO:0000256" key="1">
    <source>
        <dbReference type="SAM" id="SignalP"/>
    </source>
</evidence>
<name>A0ABM8E2N1_9MICO</name>
<accession>A0ABM8E2N1</accession>
<sequence length="366" mass="36852">MKIRKMVAVSAAVGVALACVGFGSSAYAEPVSNSYSLVGSDTLQDSANAIINGTNASGGFLRVTSSNTTLGNFDAFGSTAIQAKPGGPFFGRPSGSGAGVTALRASITGATYSGNAAVPAKAITGQVDIARSSSGPGANANTSGLLAYVPYARDAVGFAYKGGNASWATLTAAQLKAIYECTTTEIDGIAVTPRIPQNGSGTRSFFLSAIGVTTLGSCVNDTGNTTPENDATVLGANQIIPFSAANWISQANGVAGLNTTTAAGVAFGSAIAGQAAFTGSAPNLVPNSTYYSDTKFGRDTYLVVEYARINTADPKYDAGLARLVNPTVANSLTSFGTIGTSVGNVKKKFGFLAPSTTTITRAFATL</sequence>
<dbReference type="EMBL" id="AP027141">
    <property type="protein sequence ID" value="BDV32227.1"/>
    <property type="molecule type" value="Genomic_DNA"/>
</dbReference>
<gene>
    <name evidence="2" type="ORF">Microterr_28870</name>
</gene>
<protein>
    <recommendedName>
        <fullName evidence="4">PBP domain-containing protein</fullName>
    </recommendedName>
</protein>
<dbReference type="Gene3D" id="3.40.190.10">
    <property type="entry name" value="Periplasmic binding protein-like II"/>
    <property type="match status" value="1"/>
</dbReference>
<feature type="signal peptide" evidence="1">
    <location>
        <begin position="1"/>
        <end position="28"/>
    </location>
</feature>
<keyword evidence="1" id="KW-0732">Signal</keyword>
<keyword evidence="3" id="KW-1185">Reference proteome</keyword>
<evidence type="ECO:0008006" key="4">
    <source>
        <dbReference type="Google" id="ProtNLM"/>
    </source>
</evidence>
<evidence type="ECO:0000313" key="3">
    <source>
        <dbReference type="Proteomes" id="UP001317779"/>
    </source>
</evidence>
<dbReference type="SUPFAM" id="SSF53850">
    <property type="entry name" value="Periplasmic binding protein-like II"/>
    <property type="match status" value="1"/>
</dbReference>